<dbReference type="OrthoDB" id="6485193at2759"/>
<comment type="caution">
    <text evidence="4">The sequence shown here is derived from an EMBL/GenBank/DDBJ whole genome shotgun (WGS) entry which is preliminary data.</text>
</comment>
<accession>A0A9J6G3D0</accession>
<gene>
    <name evidence="4" type="ORF">HPB48_011519</name>
</gene>
<dbReference type="VEuPathDB" id="VectorBase:HLOH_058051"/>
<dbReference type="EMBL" id="JABSTR010000005">
    <property type="protein sequence ID" value="KAH9369587.1"/>
    <property type="molecule type" value="Genomic_DNA"/>
</dbReference>
<dbReference type="GO" id="GO:0046872">
    <property type="term" value="F:metal ion binding"/>
    <property type="evidence" value="ECO:0007669"/>
    <property type="project" value="UniProtKB-KW"/>
</dbReference>
<protein>
    <recommendedName>
        <fullName evidence="3">DDE Tnp4 domain-containing protein</fullName>
    </recommendedName>
</protein>
<dbReference type="InterPro" id="IPR027806">
    <property type="entry name" value="HARBI1_dom"/>
</dbReference>
<name>A0A9J6G3D0_HAELO</name>
<dbReference type="Proteomes" id="UP000821853">
    <property type="component" value="Chromosome 3"/>
</dbReference>
<evidence type="ECO:0000256" key="1">
    <source>
        <dbReference type="ARBA" id="ARBA00001968"/>
    </source>
</evidence>
<evidence type="ECO:0000256" key="2">
    <source>
        <dbReference type="ARBA" id="ARBA00022723"/>
    </source>
</evidence>
<keyword evidence="2" id="KW-0479">Metal-binding</keyword>
<evidence type="ECO:0000313" key="4">
    <source>
        <dbReference type="EMBL" id="KAH9369587.1"/>
    </source>
</evidence>
<proteinExistence type="predicted"/>
<dbReference type="OMA" id="FREYRIC"/>
<dbReference type="PANTHER" id="PTHR23080:SF143">
    <property type="entry name" value="SI:DKEY-56D12.4"/>
    <property type="match status" value="1"/>
</dbReference>
<evidence type="ECO:0000313" key="5">
    <source>
        <dbReference type="Proteomes" id="UP000821853"/>
    </source>
</evidence>
<organism evidence="4 5">
    <name type="scientific">Haemaphysalis longicornis</name>
    <name type="common">Bush tick</name>
    <dbReference type="NCBI Taxonomy" id="44386"/>
    <lineage>
        <taxon>Eukaryota</taxon>
        <taxon>Metazoa</taxon>
        <taxon>Ecdysozoa</taxon>
        <taxon>Arthropoda</taxon>
        <taxon>Chelicerata</taxon>
        <taxon>Arachnida</taxon>
        <taxon>Acari</taxon>
        <taxon>Parasitiformes</taxon>
        <taxon>Ixodida</taxon>
        <taxon>Ixodoidea</taxon>
        <taxon>Ixodidae</taxon>
        <taxon>Haemaphysalinae</taxon>
        <taxon>Haemaphysalis</taxon>
    </lineage>
</organism>
<dbReference type="AlphaFoldDB" id="A0A9J6G3D0"/>
<dbReference type="Pfam" id="PF13359">
    <property type="entry name" value="DDE_Tnp_4"/>
    <property type="match status" value="1"/>
</dbReference>
<comment type="cofactor">
    <cofactor evidence="1">
        <name>a divalent metal cation</name>
        <dbReference type="ChEBI" id="CHEBI:60240"/>
    </cofactor>
</comment>
<keyword evidence="5" id="KW-1185">Reference proteome</keyword>
<dbReference type="PANTHER" id="PTHR23080">
    <property type="entry name" value="THAP DOMAIN PROTEIN"/>
    <property type="match status" value="1"/>
</dbReference>
<feature type="domain" description="DDE Tnp4" evidence="3">
    <location>
        <begin position="18"/>
        <end position="175"/>
    </location>
</feature>
<evidence type="ECO:0000259" key="3">
    <source>
        <dbReference type="Pfam" id="PF13359"/>
    </source>
</evidence>
<reference evidence="4 5" key="1">
    <citation type="journal article" date="2020" name="Cell">
        <title>Large-Scale Comparative Analyses of Tick Genomes Elucidate Their Genetic Diversity and Vector Capacities.</title>
        <authorList>
            <consortium name="Tick Genome and Microbiome Consortium (TIGMIC)"/>
            <person name="Jia N."/>
            <person name="Wang J."/>
            <person name="Shi W."/>
            <person name="Du L."/>
            <person name="Sun Y."/>
            <person name="Zhan W."/>
            <person name="Jiang J.F."/>
            <person name="Wang Q."/>
            <person name="Zhang B."/>
            <person name="Ji P."/>
            <person name="Bell-Sakyi L."/>
            <person name="Cui X.M."/>
            <person name="Yuan T.T."/>
            <person name="Jiang B.G."/>
            <person name="Yang W.F."/>
            <person name="Lam T.T."/>
            <person name="Chang Q.C."/>
            <person name="Ding S.J."/>
            <person name="Wang X.J."/>
            <person name="Zhu J.G."/>
            <person name="Ruan X.D."/>
            <person name="Zhao L."/>
            <person name="Wei J.T."/>
            <person name="Ye R.Z."/>
            <person name="Que T.C."/>
            <person name="Du C.H."/>
            <person name="Zhou Y.H."/>
            <person name="Cheng J.X."/>
            <person name="Dai P.F."/>
            <person name="Guo W.B."/>
            <person name="Han X.H."/>
            <person name="Huang E.J."/>
            <person name="Li L.F."/>
            <person name="Wei W."/>
            <person name="Gao Y.C."/>
            <person name="Liu J.Z."/>
            <person name="Shao H.Z."/>
            <person name="Wang X."/>
            <person name="Wang C.C."/>
            <person name="Yang T.C."/>
            <person name="Huo Q.B."/>
            <person name="Li W."/>
            <person name="Chen H.Y."/>
            <person name="Chen S.E."/>
            <person name="Zhou L.G."/>
            <person name="Ni X.B."/>
            <person name="Tian J.H."/>
            <person name="Sheng Y."/>
            <person name="Liu T."/>
            <person name="Pan Y.S."/>
            <person name="Xia L.Y."/>
            <person name="Li J."/>
            <person name="Zhao F."/>
            <person name="Cao W.C."/>
        </authorList>
    </citation>
    <scope>NUCLEOTIDE SEQUENCE [LARGE SCALE GENOMIC DNA]</scope>
    <source>
        <strain evidence="4">HaeL-2018</strain>
    </source>
</reference>
<sequence length="185" mass="20528">MPAAFANNYSSTRVLLGATEIRCDVPSSFVKKSEVYSHYKSAHTFTGLVGVAPSDVLTYVSELFTGSTSGRECVIRSGFLKQNFDPGDSVMADKGLRIEDLLVKKGVLLNIPPFLKDGKFTERKAQKTQEIAALRIHVEQRIQRITTYHIFDRSIPISLAPLANQIWGLCAMLSNLQPPLLKDEN</sequence>